<dbReference type="EMBL" id="BMUL01000003">
    <property type="protein sequence ID" value="GHA74143.1"/>
    <property type="molecule type" value="Genomic_DNA"/>
</dbReference>
<evidence type="ECO:0000313" key="2">
    <source>
        <dbReference type="EMBL" id="GHA74143.1"/>
    </source>
</evidence>
<organism evidence="2 3">
    <name type="scientific">Streptomyces termitum</name>
    <dbReference type="NCBI Taxonomy" id="67368"/>
    <lineage>
        <taxon>Bacteria</taxon>
        <taxon>Bacillati</taxon>
        <taxon>Actinomycetota</taxon>
        <taxon>Actinomycetes</taxon>
        <taxon>Kitasatosporales</taxon>
        <taxon>Streptomycetaceae</taxon>
        <taxon>Streptomyces</taxon>
    </lineage>
</organism>
<comment type="caution">
    <text evidence="2">The sequence shown here is derived from an EMBL/GenBank/DDBJ whole genome shotgun (WGS) entry which is preliminary data.</text>
</comment>
<protein>
    <recommendedName>
        <fullName evidence="1">Thiamine-binding protein domain-containing protein</fullName>
    </recommendedName>
</protein>
<reference evidence="2" key="2">
    <citation type="submission" date="2020-09" db="EMBL/GenBank/DDBJ databases">
        <authorList>
            <person name="Sun Q."/>
            <person name="Ohkuma M."/>
        </authorList>
    </citation>
    <scope>NUCLEOTIDE SEQUENCE</scope>
    <source>
        <strain evidence="2">JCM 4518</strain>
    </source>
</reference>
<gene>
    <name evidence="2" type="ORF">GCM10010305_16040</name>
</gene>
<reference evidence="2" key="1">
    <citation type="journal article" date="2014" name="Int. J. Syst. Evol. Microbiol.">
        <title>Complete genome sequence of Corynebacterium casei LMG S-19264T (=DSM 44701T), isolated from a smear-ripened cheese.</title>
        <authorList>
            <consortium name="US DOE Joint Genome Institute (JGI-PGF)"/>
            <person name="Walter F."/>
            <person name="Albersmeier A."/>
            <person name="Kalinowski J."/>
            <person name="Ruckert C."/>
        </authorList>
    </citation>
    <scope>NUCLEOTIDE SEQUENCE</scope>
    <source>
        <strain evidence="2">JCM 4518</strain>
    </source>
</reference>
<dbReference type="Gene3D" id="3.30.70.930">
    <property type="match status" value="1"/>
</dbReference>
<keyword evidence="3" id="KW-1185">Reference proteome</keyword>
<proteinExistence type="predicted"/>
<sequence>MDVVKRAVAAVEARAPRVSLVLKADVRPGVTDGLTSKVETVERHLGA</sequence>
<accession>A0A918SVZ4</accession>
<dbReference type="Proteomes" id="UP000644020">
    <property type="component" value="Unassembled WGS sequence"/>
</dbReference>
<dbReference type="Pfam" id="PF01910">
    <property type="entry name" value="Thiamine_BP"/>
    <property type="match status" value="1"/>
</dbReference>
<name>A0A918SVZ4_9ACTN</name>
<evidence type="ECO:0000259" key="1">
    <source>
        <dbReference type="Pfam" id="PF01910"/>
    </source>
</evidence>
<dbReference type="InterPro" id="IPR002767">
    <property type="entry name" value="Thiamine_BP"/>
</dbReference>
<dbReference type="InterPro" id="IPR029756">
    <property type="entry name" value="MTH1187/YkoF-like"/>
</dbReference>
<evidence type="ECO:0000313" key="3">
    <source>
        <dbReference type="Proteomes" id="UP000644020"/>
    </source>
</evidence>
<dbReference type="AlphaFoldDB" id="A0A918SVZ4"/>
<dbReference type="SUPFAM" id="SSF89957">
    <property type="entry name" value="MTH1187/YkoF-like"/>
    <property type="match status" value="1"/>
</dbReference>
<feature type="domain" description="Thiamine-binding protein" evidence="1">
    <location>
        <begin position="1"/>
        <end position="42"/>
    </location>
</feature>